<reference evidence="5 6" key="1">
    <citation type="submission" date="2021-12" db="EMBL/GenBank/DDBJ databases">
        <title>Discovery of the Pendulisporaceae a myxobacterial family with distinct sporulation behavior and unique specialized metabolism.</title>
        <authorList>
            <person name="Garcia R."/>
            <person name="Popoff A."/>
            <person name="Bader C.D."/>
            <person name="Loehr J."/>
            <person name="Walesch S."/>
            <person name="Walt C."/>
            <person name="Boldt J."/>
            <person name="Bunk B."/>
            <person name="Haeckl F.J.F.P.J."/>
            <person name="Gunesch A.P."/>
            <person name="Birkelbach J."/>
            <person name="Nuebel U."/>
            <person name="Pietschmann T."/>
            <person name="Bach T."/>
            <person name="Mueller R."/>
        </authorList>
    </citation>
    <scope>NUCLEOTIDE SEQUENCE [LARGE SCALE GENOMIC DNA]</scope>
    <source>
        <strain evidence="5 6">MSr11954</strain>
    </source>
</reference>
<dbReference type="EC" id="6.3.2.2" evidence="4"/>
<evidence type="ECO:0000313" key="6">
    <source>
        <dbReference type="Proteomes" id="UP001370348"/>
    </source>
</evidence>
<evidence type="ECO:0000256" key="2">
    <source>
        <dbReference type="ARBA" id="ARBA00022741"/>
    </source>
</evidence>
<proteinExistence type="inferred from homology"/>
<dbReference type="EMBL" id="CP089984">
    <property type="protein sequence ID" value="WXB14964.1"/>
    <property type="molecule type" value="Genomic_DNA"/>
</dbReference>
<keyword evidence="3 4" id="KW-0067">ATP-binding</keyword>
<dbReference type="Proteomes" id="UP001370348">
    <property type="component" value="Chromosome"/>
</dbReference>
<evidence type="ECO:0000256" key="3">
    <source>
        <dbReference type="ARBA" id="ARBA00022840"/>
    </source>
</evidence>
<dbReference type="NCBIfam" id="TIGR02050">
    <property type="entry name" value="gshA_cyan_rel"/>
    <property type="match status" value="1"/>
</dbReference>
<protein>
    <recommendedName>
        <fullName evidence="4">Putative glutamate--cysteine ligase 2</fullName>
        <ecNumber evidence="4">6.3.2.2</ecNumber>
    </recommendedName>
    <alternativeName>
        <fullName evidence="4">Gamma-glutamylcysteine synthetase 2</fullName>
        <shortName evidence="4">GCS 2</shortName>
        <shortName evidence="4">Gamma-GCS 2</shortName>
    </alternativeName>
</protein>
<dbReference type="HAMAP" id="MF_01609">
    <property type="entry name" value="Glu_cys_ligase_2"/>
    <property type="match status" value="1"/>
</dbReference>
<accession>A0ABZ2LVK6</accession>
<dbReference type="GO" id="GO:0004357">
    <property type="term" value="F:glutamate-cysteine ligase activity"/>
    <property type="evidence" value="ECO:0007669"/>
    <property type="project" value="UniProtKB-EC"/>
</dbReference>
<dbReference type="PANTHER" id="PTHR36510:SF1">
    <property type="entry name" value="GLUTAMATE--CYSTEINE LIGASE 2-RELATED"/>
    <property type="match status" value="1"/>
</dbReference>
<dbReference type="InterPro" id="IPR050141">
    <property type="entry name" value="GCL_type2/YbdK_subfam"/>
</dbReference>
<comment type="similarity">
    <text evidence="4">Belongs to the glutamate--cysteine ligase type 2 family. YbdK subfamily.</text>
</comment>
<keyword evidence="6" id="KW-1185">Reference proteome</keyword>
<dbReference type="PANTHER" id="PTHR36510">
    <property type="entry name" value="GLUTAMATE--CYSTEINE LIGASE 2-RELATED"/>
    <property type="match status" value="1"/>
</dbReference>
<sequence length="383" mass="40748">MAVTKFGVEEELLVIDPATRAVVPAAASILARARMQVGARASAEMTRVQVEVKTDPCASASELYEQLRAGRAAMAAAAQAEGMRLIASGSPVLMGDALPPPLSEGPRYAKGLATFRGLHDEAATCATQVHVEMPDLDRALRVSNHLRPDLPVLLALAANSPYWAGRDTGYASWRSISLGRWPVAGPPPYFTSVAHYEKLVASLIDVGALVDKATIFWDVRPSAHLPTLEVRVTDVPITSQESALIAALVRALVLCAEKAVDRGDRGPAISAEMLRAAYWRAARDGLDGHGIDLPTGRLVPAVDLVARLVGRVAPALGSDRELVISWLGALLERGSGASRQRRVAANGKLSDTVDYLMARTVDPPPVSGHMPVAAAARRVHGWR</sequence>
<comment type="catalytic activity">
    <reaction evidence="4">
        <text>L-cysteine + L-glutamate + ATP = gamma-L-glutamyl-L-cysteine + ADP + phosphate + H(+)</text>
        <dbReference type="Rhea" id="RHEA:13285"/>
        <dbReference type="ChEBI" id="CHEBI:15378"/>
        <dbReference type="ChEBI" id="CHEBI:29985"/>
        <dbReference type="ChEBI" id="CHEBI:30616"/>
        <dbReference type="ChEBI" id="CHEBI:35235"/>
        <dbReference type="ChEBI" id="CHEBI:43474"/>
        <dbReference type="ChEBI" id="CHEBI:58173"/>
        <dbReference type="ChEBI" id="CHEBI:456216"/>
        <dbReference type="EC" id="6.3.2.2"/>
    </reaction>
</comment>
<organism evidence="5 6">
    <name type="scientific">Pendulispora albinea</name>
    <dbReference type="NCBI Taxonomy" id="2741071"/>
    <lineage>
        <taxon>Bacteria</taxon>
        <taxon>Pseudomonadati</taxon>
        <taxon>Myxococcota</taxon>
        <taxon>Myxococcia</taxon>
        <taxon>Myxococcales</taxon>
        <taxon>Sorangiineae</taxon>
        <taxon>Pendulisporaceae</taxon>
        <taxon>Pendulispora</taxon>
    </lineage>
</organism>
<dbReference type="Gene3D" id="3.30.590.20">
    <property type="match status" value="1"/>
</dbReference>
<dbReference type="InterPro" id="IPR014746">
    <property type="entry name" value="Gln_synth/guanido_kin_cat_dom"/>
</dbReference>
<evidence type="ECO:0000256" key="1">
    <source>
        <dbReference type="ARBA" id="ARBA00022598"/>
    </source>
</evidence>
<dbReference type="Pfam" id="PF04107">
    <property type="entry name" value="GCS2"/>
    <property type="match status" value="1"/>
</dbReference>
<name>A0ABZ2LVK6_9BACT</name>
<keyword evidence="2 4" id="KW-0547">Nucleotide-binding</keyword>
<keyword evidence="1 4" id="KW-0436">Ligase</keyword>
<evidence type="ECO:0000313" key="5">
    <source>
        <dbReference type="EMBL" id="WXB14964.1"/>
    </source>
</evidence>
<dbReference type="InterPro" id="IPR006336">
    <property type="entry name" value="GCS2"/>
</dbReference>
<dbReference type="SUPFAM" id="SSF55931">
    <property type="entry name" value="Glutamine synthetase/guanido kinase"/>
    <property type="match status" value="1"/>
</dbReference>
<dbReference type="InterPro" id="IPR011793">
    <property type="entry name" value="YbdK"/>
</dbReference>
<dbReference type="RefSeq" id="WP_394824587.1">
    <property type="nucleotide sequence ID" value="NZ_CP089984.1"/>
</dbReference>
<evidence type="ECO:0000256" key="4">
    <source>
        <dbReference type="HAMAP-Rule" id="MF_01609"/>
    </source>
</evidence>
<comment type="function">
    <text evidence="4">ATP-dependent carboxylate-amine ligase which exhibits weak glutamate--cysteine ligase activity.</text>
</comment>
<gene>
    <name evidence="5" type="ORF">LZC94_44990</name>
</gene>
<dbReference type="NCBIfam" id="NF010041">
    <property type="entry name" value="PRK13517.1-1"/>
    <property type="match status" value="1"/>
</dbReference>